<sequence length="116" mass="13139">MSLSSSMAAAFFLQSLDNDKELSSLCQTLYDIKPFDLNTITDMVLIEHSRWESTYDQELLVEKNKQVESSKPKGKRQLEGGRKKKGFKEKITIKGQGGLLSNNKILIDRLKELNGC</sequence>
<reference evidence="2" key="1">
    <citation type="submission" date="2021-03" db="EMBL/GenBank/DDBJ databases">
        <title>Draft genome sequence of rust myrtle Austropuccinia psidii MF-1, a brazilian biotype.</title>
        <authorList>
            <person name="Quecine M.C."/>
            <person name="Pachon D.M.R."/>
            <person name="Bonatelli M.L."/>
            <person name="Correr F.H."/>
            <person name="Franceschini L.M."/>
            <person name="Leite T.F."/>
            <person name="Margarido G.R.A."/>
            <person name="Almeida C.A."/>
            <person name="Ferrarezi J.A."/>
            <person name="Labate C.A."/>
        </authorList>
    </citation>
    <scope>NUCLEOTIDE SEQUENCE</scope>
    <source>
        <strain evidence="2">MF-1</strain>
    </source>
</reference>
<dbReference type="EMBL" id="AVOT02019436">
    <property type="protein sequence ID" value="MBW0506968.1"/>
    <property type="molecule type" value="Genomic_DNA"/>
</dbReference>
<accession>A0A9Q3DUL1</accession>
<keyword evidence="3" id="KW-1185">Reference proteome</keyword>
<name>A0A9Q3DUL1_9BASI</name>
<protein>
    <submittedName>
        <fullName evidence="2">Uncharacterized protein</fullName>
    </submittedName>
</protein>
<evidence type="ECO:0000313" key="3">
    <source>
        <dbReference type="Proteomes" id="UP000765509"/>
    </source>
</evidence>
<evidence type="ECO:0000256" key="1">
    <source>
        <dbReference type="SAM" id="MobiDB-lite"/>
    </source>
</evidence>
<evidence type="ECO:0000313" key="2">
    <source>
        <dbReference type="EMBL" id="MBW0506968.1"/>
    </source>
</evidence>
<dbReference type="Proteomes" id="UP000765509">
    <property type="component" value="Unassembled WGS sequence"/>
</dbReference>
<proteinExistence type="predicted"/>
<gene>
    <name evidence="2" type="ORF">O181_046683</name>
</gene>
<feature type="region of interest" description="Disordered" evidence="1">
    <location>
        <begin position="65"/>
        <end position="84"/>
    </location>
</feature>
<comment type="caution">
    <text evidence="2">The sequence shown here is derived from an EMBL/GenBank/DDBJ whole genome shotgun (WGS) entry which is preliminary data.</text>
</comment>
<organism evidence="2 3">
    <name type="scientific">Austropuccinia psidii MF-1</name>
    <dbReference type="NCBI Taxonomy" id="1389203"/>
    <lineage>
        <taxon>Eukaryota</taxon>
        <taxon>Fungi</taxon>
        <taxon>Dikarya</taxon>
        <taxon>Basidiomycota</taxon>
        <taxon>Pucciniomycotina</taxon>
        <taxon>Pucciniomycetes</taxon>
        <taxon>Pucciniales</taxon>
        <taxon>Sphaerophragmiaceae</taxon>
        <taxon>Austropuccinia</taxon>
    </lineage>
</organism>
<dbReference type="AlphaFoldDB" id="A0A9Q3DUL1"/>
<feature type="compositionally biased region" description="Basic and acidic residues" evidence="1">
    <location>
        <begin position="65"/>
        <end position="81"/>
    </location>
</feature>